<dbReference type="PANTHER" id="PTHR12341:SF7">
    <property type="entry name" value="5'-3' EXORIBONUCLEASE 1"/>
    <property type="match status" value="1"/>
</dbReference>
<dbReference type="InterPro" id="IPR004859">
    <property type="entry name" value="Xrn1_N"/>
</dbReference>
<organism evidence="4 5">
    <name type="scientific">Planoprotostelium fungivorum</name>
    <dbReference type="NCBI Taxonomy" id="1890364"/>
    <lineage>
        <taxon>Eukaryota</taxon>
        <taxon>Amoebozoa</taxon>
        <taxon>Evosea</taxon>
        <taxon>Variosea</taxon>
        <taxon>Cavosteliida</taxon>
        <taxon>Cavosteliaceae</taxon>
        <taxon>Planoprotostelium</taxon>
    </lineage>
</organism>
<dbReference type="GO" id="GO:0000956">
    <property type="term" value="P:nuclear-transcribed mRNA catabolic process"/>
    <property type="evidence" value="ECO:0007669"/>
    <property type="project" value="TreeGrafter"/>
</dbReference>
<dbReference type="Gene3D" id="3.40.50.12390">
    <property type="match status" value="2"/>
</dbReference>
<dbReference type="AlphaFoldDB" id="A0A2P6N6C9"/>
<dbReference type="GO" id="GO:0005634">
    <property type="term" value="C:nucleus"/>
    <property type="evidence" value="ECO:0007669"/>
    <property type="project" value="TreeGrafter"/>
</dbReference>
<dbReference type="InParanoid" id="A0A2P6N6C9"/>
<dbReference type="GO" id="GO:0003723">
    <property type="term" value="F:RNA binding"/>
    <property type="evidence" value="ECO:0007669"/>
    <property type="project" value="TreeGrafter"/>
</dbReference>
<dbReference type="STRING" id="1890364.A0A2P6N6C9"/>
<feature type="region of interest" description="Disordered" evidence="2">
    <location>
        <begin position="357"/>
        <end position="388"/>
    </location>
</feature>
<feature type="domain" description="Xrn1 N-terminal" evidence="3">
    <location>
        <begin position="108"/>
        <end position="168"/>
    </location>
</feature>
<comment type="similarity">
    <text evidence="1">Belongs to the 5'-3' exonuclease family.</text>
</comment>
<feature type="domain" description="Xrn1 N-terminal" evidence="3">
    <location>
        <begin position="1"/>
        <end position="106"/>
    </location>
</feature>
<proteinExistence type="inferred from homology"/>
<evidence type="ECO:0000313" key="4">
    <source>
        <dbReference type="EMBL" id="PRP79493.1"/>
    </source>
</evidence>
<name>A0A2P6N6C9_9EUKA</name>
<reference evidence="4 5" key="1">
    <citation type="journal article" date="2018" name="Genome Biol. Evol.">
        <title>Multiple Roots of Fruiting Body Formation in Amoebozoa.</title>
        <authorList>
            <person name="Hillmann F."/>
            <person name="Forbes G."/>
            <person name="Novohradska S."/>
            <person name="Ferling I."/>
            <person name="Riege K."/>
            <person name="Groth M."/>
            <person name="Westermann M."/>
            <person name="Marz M."/>
            <person name="Spaller T."/>
            <person name="Winckler T."/>
            <person name="Schaap P."/>
            <person name="Glockner G."/>
        </authorList>
    </citation>
    <scope>NUCLEOTIDE SEQUENCE [LARGE SCALE GENOMIC DNA]</scope>
    <source>
        <strain evidence="4 5">Jena</strain>
    </source>
</reference>
<evidence type="ECO:0000313" key="5">
    <source>
        <dbReference type="Proteomes" id="UP000241769"/>
    </source>
</evidence>
<dbReference type="InterPro" id="IPR027073">
    <property type="entry name" value="5_3_exoribonuclease"/>
</dbReference>
<dbReference type="OrthoDB" id="21315at2759"/>
<gene>
    <name evidence="4" type="ORF">PROFUN_12861</name>
</gene>
<evidence type="ECO:0000256" key="2">
    <source>
        <dbReference type="SAM" id="MobiDB-lite"/>
    </source>
</evidence>
<evidence type="ECO:0000256" key="1">
    <source>
        <dbReference type="ARBA" id="ARBA00038299"/>
    </source>
</evidence>
<feature type="compositionally biased region" description="Basic and acidic residues" evidence="2">
    <location>
        <begin position="357"/>
        <end position="372"/>
    </location>
</feature>
<sequence length="884" mass="101205">MGIDDFKKHVRQKYPECISKYDYFVEPHYFDHVSIDLNSFLHNAVRMATGKTRTVIPLQSFKSKLLRMLNESVSVCRPTQTLYLAVDGPTSMAKWITQRDRRQKHSVRSAVTPGTEFMEVVRDTLFHFADLCMSDPKWSEVKVIISDSNVMGEGESKVIYAMKQIEHDHPHDLFAIVGSLLSHIHRCFIYDTERGVTEVISIETLRHGIQKEVIEECKLGPVKSTTTCMDWVRNPSSKKDVLTRQCIINLMRGNDYAHKLRWTNFDRLWRSYIAVKTKHKDLCLVHFTNTEQGLEIDLQLESLELVLGHAMMSPKEIAAFWKRRRLNLIQERATAPTQEDKKEASVDTSAVAVGNKRPFDKIEGGGEGRGERWEDEEEEEENEENEERSKDYIRLLHWMLHLYANGVCLGESFSLKEILKRKPDYRMCYPHPKTPSVNGLKQFLEGKKGHPSDLKVKQTQRYPPEPYKYGLYILPPASSELVSPSIRYLMNENGPLADFYYPREKKLDLELIDRVTSSLPDEVLKGIRHHNLTFQKEILVQFDEPTWEIGKTSSQQTRTNGRTIDFYSNVENNCSTEVSPGGRSTLSVRVLVGLLLHDENCVNSLETPTRPADGPNFPPFSQEEAHSPLILRDLDVVAKLVTELTCCIGTRCCGGGRQAPIMRNRLHIQLVRHKTPTEHTMQAEDSTLACVPPMKLVMQWIDELWEQEAANVTCDAKEEFIATEGERTFDPSQDFQLLEPLRARQRKSYDGESRFLSPRPIVVLNPASPLADCLKYCSVIVCLLDEEGSPLDFPEQAHLFGPNGKDALLSIPHQRTPPISVKLSGKIGIRALRLGFTIDYETEEGEIGRAYLESNVFHLARERCKEKRQLISHVNMMHRSVKCE</sequence>
<comment type="caution">
    <text evidence="4">The sequence shown here is derived from an EMBL/GenBank/DDBJ whole genome shotgun (WGS) entry which is preliminary data.</text>
</comment>
<accession>A0A2P6N6C9</accession>
<dbReference type="EMBL" id="MDYQ01000182">
    <property type="protein sequence ID" value="PRP79493.1"/>
    <property type="molecule type" value="Genomic_DNA"/>
</dbReference>
<feature type="compositionally biased region" description="Acidic residues" evidence="2">
    <location>
        <begin position="373"/>
        <end position="386"/>
    </location>
</feature>
<keyword evidence="5" id="KW-1185">Reference proteome</keyword>
<protein>
    <recommendedName>
        <fullName evidence="3">Xrn1 N-terminal domain-containing protein</fullName>
    </recommendedName>
</protein>
<evidence type="ECO:0000259" key="3">
    <source>
        <dbReference type="Pfam" id="PF03159"/>
    </source>
</evidence>
<dbReference type="GO" id="GO:0004534">
    <property type="term" value="F:5'-3' RNA exonuclease activity"/>
    <property type="evidence" value="ECO:0007669"/>
    <property type="project" value="TreeGrafter"/>
</dbReference>
<dbReference type="Proteomes" id="UP000241769">
    <property type="component" value="Unassembled WGS sequence"/>
</dbReference>
<dbReference type="PANTHER" id="PTHR12341">
    <property type="entry name" value="5'-&gt;3' EXORIBONUCLEASE"/>
    <property type="match status" value="1"/>
</dbReference>
<dbReference type="Pfam" id="PF03159">
    <property type="entry name" value="XRN_N"/>
    <property type="match status" value="2"/>
</dbReference>